<evidence type="ECO:0000313" key="1">
    <source>
        <dbReference type="EMBL" id="MBW84763.1"/>
    </source>
</evidence>
<dbReference type="AlphaFoldDB" id="A0A2P2IU92"/>
<reference evidence="1" key="1">
    <citation type="submission" date="2018-02" db="EMBL/GenBank/DDBJ databases">
        <title>Rhizophora mucronata_Transcriptome.</title>
        <authorList>
            <person name="Meera S.P."/>
            <person name="Sreeshan A."/>
            <person name="Augustine A."/>
        </authorList>
    </citation>
    <scope>NUCLEOTIDE SEQUENCE</scope>
    <source>
        <tissue evidence="1">Leaf</tissue>
    </source>
</reference>
<name>A0A2P2IU92_RHIMU</name>
<accession>A0A2P2IU92</accession>
<dbReference type="EMBL" id="GGEC01004280">
    <property type="protein sequence ID" value="MBW84763.1"/>
    <property type="molecule type" value="Transcribed_RNA"/>
</dbReference>
<organism evidence="1">
    <name type="scientific">Rhizophora mucronata</name>
    <name type="common">Asiatic mangrove</name>
    <dbReference type="NCBI Taxonomy" id="61149"/>
    <lineage>
        <taxon>Eukaryota</taxon>
        <taxon>Viridiplantae</taxon>
        <taxon>Streptophyta</taxon>
        <taxon>Embryophyta</taxon>
        <taxon>Tracheophyta</taxon>
        <taxon>Spermatophyta</taxon>
        <taxon>Magnoliopsida</taxon>
        <taxon>eudicotyledons</taxon>
        <taxon>Gunneridae</taxon>
        <taxon>Pentapetalae</taxon>
        <taxon>rosids</taxon>
        <taxon>fabids</taxon>
        <taxon>Malpighiales</taxon>
        <taxon>Rhizophoraceae</taxon>
        <taxon>Rhizophora</taxon>
    </lineage>
</organism>
<proteinExistence type="predicted"/>
<protein>
    <submittedName>
        <fullName evidence="1">Two-component response regulator-like APRR1 isoform X2</fullName>
    </submittedName>
</protein>
<sequence>MMFKYMKVGKPGRPIHKMTSVAVPVSLILFLLRDLTPHLCQWSFLKEISRMKISLSHMCLNIQEMNLKLVLQVYLRKMFIHIICQGL</sequence>